<keyword evidence="1" id="KW-1133">Transmembrane helix</keyword>
<dbReference type="AlphaFoldDB" id="A0A8J3PNE3"/>
<evidence type="ECO:0000313" key="3">
    <source>
        <dbReference type="Proteomes" id="UP000653674"/>
    </source>
</evidence>
<accession>A0A8J3PNE3</accession>
<feature type="transmembrane region" description="Helical" evidence="1">
    <location>
        <begin position="90"/>
        <end position="112"/>
    </location>
</feature>
<dbReference type="RefSeq" id="WP_168072341.1">
    <property type="nucleotide sequence ID" value="NZ_BAAAQJ010000008.1"/>
</dbReference>
<feature type="transmembrane region" description="Helical" evidence="1">
    <location>
        <begin position="62"/>
        <end position="84"/>
    </location>
</feature>
<protein>
    <submittedName>
        <fullName evidence="2">Uncharacterized protein</fullName>
    </submittedName>
</protein>
<proteinExistence type="predicted"/>
<name>A0A8J3PNE3_9ACTN</name>
<keyword evidence="3" id="KW-1185">Reference proteome</keyword>
<feature type="transmembrane region" description="Helical" evidence="1">
    <location>
        <begin position="18"/>
        <end position="41"/>
    </location>
</feature>
<reference evidence="2" key="1">
    <citation type="submission" date="2021-01" db="EMBL/GenBank/DDBJ databases">
        <title>Whole genome shotgun sequence of Planosporangium flavigriseum NBRC 105377.</title>
        <authorList>
            <person name="Komaki H."/>
            <person name="Tamura T."/>
        </authorList>
    </citation>
    <scope>NUCLEOTIDE SEQUENCE</scope>
    <source>
        <strain evidence="2">NBRC 105377</strain>
    </source>
</reference>
<keyword evidence="1" id="KW-0812">Transmembrane</keyword>
<dbReference type="Proteomes" id="UP000653674">
    <property type="component" value="Unassembled WGS sequence"/>
</dbReference>
<organism evidence="2 3">
    <name type="scientific">Planosporangium flavigriseum</name>
    <dbReference type="NCBI Taxonomy" id="373681"/>
    <lineage>
        <taxon>Bacteria</taxon>
        <taxon>Bacillati</taxon>
        <taxon>Actinomycetota</taxon>
        <taxon>Actinomycetes</taxon>
        <taxon>Micromonosporales</taxon>
        <taxon>Micromonosporaceae</taxon>
        <taxon>Planosporangium</taxon>
    </lineage>
</organism>
<comment type="caution">
    <text evidence="2">The sequence shown here is derived from an EMBL/GenBank/DDBJ whole genome shotgun (WGS) entry which is preliminary data.</text>
</comment>
<gene>
    <name evidence="2" type="ORF">Pfl04_49200</name>
</gene>
<dbReference type="EMBL" id="BONU01000059">
    <property type="protein sequence ID" value="GIG76516.1"/>
    <property type="molecule type" value="Genomic_DNA"/>
</dbReference>
<sequence>MIGIAGPDTFAHGGIIDALAAVIVCAALGVLLLGAFSAIRGRRLSSGSPLAKQTGQGSVRRLGLAQVLFGTGALTLGLQPFLLLTWLSRTILLSLAAVLITAGAVWMAAILFRAGARTA</sequence>
<keyword evidence="1" id="KW-0472">Membrane</keyword>
<evidence type="ECO:0000313" key="2">
    <source>
        <dbReference type="EMBL" id="GIG76516.1"/>
    </source>
</evidence>
<evidence type="ECO:0000256" key="1">
    <source>
        <dbReference type="SAM" id="Phobius"/>
    </source>
</evidence>